<accession>A0ABR1PXS4</accession>
<feature type="transmembrane region" description="Helical" evidence="1">
    <location>
        <begin position="117"/>
        <end position="135"/>
    </location>
</feature>
<keyword evidence="3" id="KW-1185">Reference proteome</keyword>
<reference evidence="2 3" key="1">
    <citation type="submission" date="2023-01" db="EMBL/GenBank/DDBJ databases">
        <title>Analysis of 21 Apiospora genomes using comparative genomics revels a genus with tremendous synthesis potential of carbohydrate active enzymes and secondary metabolites.</title>
        <authorList>
            <person name="Sorensen T."/>
        </authorList>
    </citation>
    <scope>NUCLEOTIDE SEQUENCE [LARGE SCALE GENOMIC DNA]</scope>
    <source>
        <strain evidence="2 3">CBS 24483</strain>
    </source>
</reference>
<dbReference type="RefSeq" id="XP_066694585.1">
    <property type="nucleotide sequence ID" value="XM_066847889.1"/>
</dbReference>
<dbReference type="EMBL" id="JAQQWE010000008">
    <property type="protein sequence ID" value="KAK7942554.1"/>
    <property type="molecule type" value="Genomic_DNA"/>
</dbReference>
<protein>
    <submittedName>
        <fullName evidence="2">Uncharacterized protein</fullName>
    </submittedName>
</protein>
<comment type="caution">
    <text evidence="2">The sequence shown here is derived from an EMBL/GenBank/DDBJ whole genome shotgun (WGS) entry which is preliminary data.</text>
</comment>
<proteinExistence type="predicted"/>
<keyword evidence="1" id="KW-0472">Membrane</keyword>
<evidence type="ECO:0000256" key="1">
    <source>
        <dbReference type="SAM" id="Phobius"/>
    </source>
</evidence>
<dbReference type="GeneID" id="92080951"/>
<evidence type="ECO:0000313" key="3">
    <source>
        <dbReference type="Proteomes" id="UP001391051"/>
    </source>
</evidence>
<name>A0ABR1PXS4_9PEZI</name>
<keyword evidence="1" id="KW-0812">Transmembrane</keyword>
<sequence length="354" mass="39184">MIRPVLATISEWAPFQLDALGLVTIFGAKEMNMSIGNLVQSWATEWVPVLGSYAVANNELTEPGQGFILYNITDGIMATDVAAWFTRWLMSYQLNYTSTTIRLRTSGRPMSTTHRTCAFLIGACVMLLSLCFSILTADPWGIANSAIMAFQVLVRQGMVGQLRGSVDRAVEAIQDNPGPGVKVFLTLPNGKAVTILGLRQMVVNCILSEARPVQPRYYFMLRVTGWALFGGHAITLGMSNLFNQMITVAVLLLGTYVTAIHVGDFPQAIGARLRLEIDMGDPTWNRSRAYARLNMSPEEEDNMVHWNMMPQRSNLFWWNRYTTTHKDGKQAGPPANSNVRVIEVAADSHSSTST</sequence>
<keyword evidence="1" id="KW-1133">Transmembrane helix</keyword>
<dbReference type="Proteomes" id="UP001391051">
    <property type="component" value="Unassembled WGS sequence"/>
</dbReference>
<organism evidence="2 3">
    <name type="scientific">Apiospora aurea</name>
    <dbReference type="NCBI Taxonomy" id="335848"/>
    <lineage>
        <taxon>Eukaryota</taxon>
        <taxon>Fungi</taxon>
        <taxon>Dikarya</taxon>
        <taxon>Ascomycota</taxon>
        <taxon>Pezizomycotina</taxon>
        <taxon>Sordariomycetes</taxon>
        <taxon>Xylariomycetidae</taxon>
        <taxon>Amphisphaeriales</taxon>
        <taxon>Apiosporaceae</taxon>
        <taxon>Apiospora</taxon>
    </lineage>
</organism>
<gene>
    <name evidence="2" type="ORF">PG986_011667</name>
</gene>
<evidence type="ECO:0000313" key="2">
    <source>
        <dbReference type="EMBL" id="KAK7942554.1"/>
    </source>
</evidence>